<dbReference type="Gene3D" id="1.10.101.10">
    <property type="entry name" value="PGBD-like superfamily/PGBD"/>
    <property type="match status" value="2"/>
</dbReference>
<evidence type="ECO:0000313" key="10">
    <source>
        <dbReference type="Proteomes" id="UP000678228"/>
    </source>
</evidence>
<keyword evidence="5" id="KW-0961">Cell wall biogenesis/degradation</keyword>
<evidence type="ECO:0000256" key="6">
    <source>
        <dbReference type="ARBA" id="ARBA00030881"/>
    </source>
</evidence>
<dbReference type="InterPro" id="IPR051206">
    <property type="entry name" value="NAMLAA_amidase_2"/>
</dbReference>
<dbReference type="GO" id="GO:0008745">
    <property type="term" value="F:N-acetylmuramoyl-L-alanine amidase activity"/>
    <property type="evidence" value="ECO:0007669"/>
    <property type="project" value="UniProtKB-EC"/>
</dbReference>
<dbReference type="InterPro" id="IPR036366">
    <property type="entry name" value="PGBDSf"/>
</dbReference>
<evidence type="ECO:0000256" key="3">
    <source>
        <dbReference type="ARBA" id="ARBA00011901"/>
    </source>
</evidence>
<dbReference type="GO" id="GO:0071555">
    <property type="term" value="P:cell wall organization"/>
    <property type="evidence" value="ECO:0007669"/>
    <property type="project" value="UniProtKB-KW"/>
</dbReference>
<dbReference type="Gene3D" id="3.40.80.10">
    <property type="entry name" value="Peptidoglycan recognition protein-like"/>
    <property type="match status" value="1"/>
</dbReference>
<organism evidence="9 10">
    <name type="scientific">Halalkalibacter suaedae</name>
    <dbReference type="NCBI Taxonomy" id="2822140"/>
    <lineage>
        <taxon>Bacteria</taxon>
        <taxon>Bacillati</taxon>
        <taxon>Bacillota</taxon>
        <taxon>Bacilli</taxon>
        <taxon>Bacillales</taxon>
        <taxon>Bacillaceae</taxon>
        <taxon>Halalkalibacter</taxon>
    </lineage>
</organism>
<dbReference type="CDD" id="cd06583">
    <property type="entry name" value="PGRP"/>
    <property type="match status" value="1"/>
</dbReference>
<dbReference type="InterPro" id="IPR036365">
    <property type="entry name" value="PGBD-like_sf"/>
</dbReference>
<dbReference type="InterPro" id="IPR002502">
    <property type="entry name" value="Amidase_domain"/>
</dbReference>
<feature type="domain" description="N-acetylmuramoyl-L-alanine amidase" evidence="8">
    <location>
        <begin position="13"/>
        <end position="150"/>
    </location>
</feature>
<dbReference type="PANTHER" id="PTHR30417">
    <property type="entry name" value="N-ACETYLMURAMOYL-L-ALANINE AMIDASE AMID"/>
    <property type="match status" value="1"/>
</dbReference>
<dbReference type="GO" id="GO:0009254">
    <property type="term" value="P:peptidoglycan turnover"/>
    <property type="evidence" value="ECO:0007669"/>
    <property type="project" value="TreeGrafter"/>
</dbReference>
<dbReference type="EC" id="3.5.1.28" evidence="3"/>
<evidence type="ECO:0000256" key="7">
    <source>
        <dbReference type="ARBA" id="ARBA00032390"/>
    </source>
</evidence>
<dbReference type="SUPFAM" id="SSF55846">
    <property type="entry name" value="N-acetylmuramoyl-L-alanine amidase-like"/>
    <property type="match status" value="1"/>
</dbReference>
<keyword evidence="4" id="KW-0378">Hydrolase</keyword>
<dbReference type="GO" id="GO:0009253">
    <property type="term" value="P:peptidoglycan catabolic process"/>
    <property type="evidence" value="ECO:0007669"/>
    <property type="project" value="InterPro"/>
</dbReference>
<dbReference type="InterPro" id="IPR002477">
    <property type="entry name" value="Peptidoglycan-bd-like"/>
</dbReference>
<evidence type="ECO:0000256" key="1">
    <source>
        <dbReference type="ARBA" id="ARBA00001561"/>
    </source>
</evidence>
<evidence type="ECO:0000256" key="5">
    <source>
        <dbReference type="ARBA" id="ARBA00023316"/>
    </source>
</evidence>
<dbReference type="Pfam" id="PF01510">
    <property type="entry name" value="Amidase_2"/>
    <property type="match status" value="1"/>
</dbReference>
<accession>A0A940WYB6</accession>
<evidence type="ECO:0000313" key="9">
    <source>
        <dbReference type="EMBL" id="MBP3950706.1"/>
    </source>
</evidence>
<evidence type="ECO:0000259" key="8">
    <source>
        <dbReference type="SMART" id="SM00644"/>
    </source>
</evidence>
<comment type="caution">
    <text evidence="9">The sequence shown here is derived from an EMBL/GenBank/DDBJ whole genome shotgun (WGS) entry which is preliminary data.</text>
</comment>
<comment type="catalytic activity">
    <reaction evidence="1">
        <text>Hydrolyzes the link between N-acetylmuramoyl residues and L-amino acid residues in certain cell-wall glycopeptides.</text>
        <dbReference type="EC" id="3.5.1.28"/>
    </reaction>
</comment>
<comment type="similarity">
    <text evidence="2">Belongs to the N-acetylmuramoyl-L-alanine amidase 2 family.</text>
</comment>
<keyword evidence="10" id="KW-1185">Reference proteome</keyword>
<dbReference type="AlphaFoldDB" id="A0A940WYB6"/>
<dbReference type="EMBL" id="JAGKSQ010000002">
    <property type="protein sequence ID" value="MBP3950706.1"/>
    <property type="molecule type" value="Genomic_DNA"/>
</dbReference>
<dbReference type="SMART" id="SM00644">
    <property type="entry name" value="Ami_2"/>
    <property type="match status" value="1"/>
</dbReference>
<dbReference type="SUPFAM" id="SSF47090">
    <property type="entry name" value="PGBD-like"/>
    <property type="match status" value="2"/>
</dbReference>
<dbReference type="Pfam" id="PF01471">
    <property type="entry name" value="PG_binding_1"/>
    <property type="match status" value="2"/>
</dbReference>
<dbReference type="InterPro" id="IPR036505">
    <property type="entry name" value="Amidase/PGRP_sf"/>
</dbReference>
<reference evidence="9" key="1">
    <citation type="submission" date="2021-03" db="EMBL/GenBank/DDBJ databases">
        <title>Bacillus suaedae sp. nov., isolated from Suaeda aralocaspica.</title>
        <authorList>
            <person name="Lei R.F.R."/>
        </authorList>
    </citation>
    <scope>NUCLEOTIDE SEQUENCE</scope>
    <source>
        <strain evidence="9">YZJH907-2</strain>
    </source>
</reference>
<sequence>MLYNITRDYISLGNSRSGQRLENVEFIVSHDTGNPGSSAYANRNYFENADPFASAHTFIDDDIILEIIPLTEKAWHVRNSVTADNQRFGADANAAAIGVELAWGGSINFEEAYNRYVWYHAYLLDKYNLDADRHIVAHSTLDPTRRTDPQNALNRYGISWNEFISDVKRARQKYFDGQEVTEPVIKGESVDLPLSKGDEGTFIQEIQRDLIRAGFSLPVYGADGIFGAETQRAVMRFQEAYNLQIDGLVGPITLNKLKEVVGSSNPLSDFPLPDGILRKGDEGPEVARVQRALKAIGYDPTYIDGIYGELTENAVRRFQSSYAKLANDGIYGPNTREYMELELDNL</sequence>
<proteinExistence type="inferred from homology"/>
<dbReference type="PANTHER" id="PTHR30417:SF1">
    <property type="entry name" value="N-ACETYLMURAMOYL-L-ALANINE AMIDASE AMID"/>
    <property type="match status" value="1"/>
</dbReference>
<gene>
    <name evidence="9" type="ORF">J7W16_06130</name>
</gene>
<dbReference type="Proteomes" id="UP000678228">
    <property type="component" value="Unassembled WGS sequence"/>
</dbReference>
<evidence type="ECO:0000256" key="4">
    <source>
        <dbReference type="ARBA" id="ARBA00022801"/>
    </source>
</evidence>
<name>A0A940WYB6_9BACI</name>
<protein>
    <recommendedName>
        <fullName evidence="3">N-acetylmuramoyl-L-alanine amidase</fullName>
        <ecNumber evidence="3">3.5.1.28</ecNumber>
    </recommendedName>
    <alternativeName>
        <fullName evidence="7">Autolysin</fullName>
    </alternativeName>
    <alternativeName>
        <fullName evidence="6">Cell wall hydrolase</fullName>
    </alternativeName>
</protein>
<evidence type="ECO:0000256" key="2">
    <source>
        <dbReference type="ARBA" id="ARBA00007553"/>
    </source>
</evidence>